<proteinExistence type="predicted"/>
<dbReference type="Proteomes" id="UP001516400">
    <property type="component" value="Unassembled WGS sequence"/>
</dbReference>
<dbReference type="SUPFAM" id="SSF48239">
    <property type="entry name" value="Terpenoid cyclases/Protein prenyltransferases"/>
    <property type="match status" value="1"/>
</dbReference>
<dbReference type="AlphaFoldDB" id="A0ABD2NL00"/>
<name>A0ABD2NL00_9CUCU</name>
<dbReference type="InterPro" id="IPR050473">
    <property type="entry name" value="A2M/Complement_sys"/>
</dbReference>
<evidence type="ECO:0000259" key="3">
    <source>
        <dbReference type="Pfam" id="PF07678"/>
    </source>
</evidence>
<dbReference type="Pfam" id="PF07678">
    <property type="entry name" value="TED_complement"/>
    <property type="match status" value="1"/>
</dbReference>
<evidence type="ECO:0000313" key="5">
    <source>
        <dbReference type="Proteomes" id="UP001516400"/>
    </source>
</evidence>
<dbReference type="InterPro" id="IPR011626">
    <property type="entry name" value="Alpha-macroglobulin_TED"/>
</dbReference>
<dbReference type="PANTHER" id="PTHR11412">
    <property type="entry name" value="MACROGLOBULIN / COMPLEMENT"/>
    <property type="match status" value="1"/>
</dbReference>
<evidence type="ECO:0000313" key="4">
    <source>
        <dbReference type="EMBL" id="KAL3279235.1"/>
    </source>
</evidence>
<protein>
    <recommendedName>
        <fullName evidence="3">Alpha-macroglobulin-like TED domain-containing protein</fullName>
    </recommendedName>
</protein>
<dbReference type="EMBL" id="JABFTP020000124">
    <property type="protein sequence ID" value="KAL3279235.1"/>
    <property type="molecule type" value="Genomic_DNA"/>
</dbReference>
<dbReference type="Gene3D" id="1.50.10.20">
    <property type="match status" value="1"/>
</dbReference>
<keyword evidence="1" id="KW-0732">Signal</keyword>
<accession>A0ABD2NL00</accession>
<comment type="caution">
    <text evidence="4">The sequence shown here is derived from an EMBL/GenBank/DDBJ whole genome shotgun (WGS) entry which is preliminary data.</text>
</comment>
<evidence type="ECO:0000256" key="1">
    <source>
        <dbReference type="ARBA" id="ARBA00022729"/>
    </source>
</evidence>
<reference evidence="4 5" key="1">
    <citation type="journal article" date="2021" name="BMC Biol.">
        <title>Horizontally acquired antibacterial genes associated with adaptive radiation of ladybird beetles.</title>
        <authorList>
            <person name="Li H.S."/>
            <person name="Tang X.F."/>
            <person name="Huang Y.H."/>
            <person name="Xu Z.Y."/>
            <person name="Chen M.L."/>
            <person name="Du X.Y."/>
            <person name="Qiu B.Y."/>
            <person name="Chen P.T."/>
            <person name="Zhang W."/>
            <person name="Slipinski A."/>
            <person name="Escalona H.E."/>
            <person name="Waterhouse R.M."/>
            <person name="Zwick A."/>
            <person name="Pang H."/>
        </authorList>
    </citation>
    <scope>NUCLEOTIDE SEQUENCE [LARGE SCALE GENOMIC DNA]</scope>
    <source>
        <strain evidence="4">SYSU2018</strain>
    </source>
</reference>
<dbReference type="InterPro" id="IPR008930">
    <property type="entry name" value="Terpenoid_cyclase/PrenylTrfase"/>
</dbReference>
<feature type="domain" description="Alpha-macroglobulin-like TED" evidence="3">
    <location>
        <begin position="181"/>
        <end position="436"/>
    </location>
</feature>
<gene>
    <name evidence="4" type="ORF">HHI36_016748</name>
</gene>
<organism evidence="4 5">
    <name type="scientific">Cryptolaemus montrouzieri</name>
    <dbReference type="NCBI Taxonomy" id="559131"/>
    <lineage>
        <taxon>Eukaryota</taxon>
        <taxon>Metazoa</taxon>
        <taxon>Ecdysozoa</taxon>
        <taxon>Arthropoda</taxon>
        <taxon>Hexapoda</taxon>
        <taxon>Insecta</taxon>
        <taxon>Pterygota</taxon>
        <taxon>Neoptera</taxon>
        <taxon>Endopterygota</taxon>
        <taxon>Coleoptera</taxon>
        <taxon>Polyphaga</taxon>
        <taxon>Cucujiformia</taxon>
        <taxon>Coccinelloidea</taxon>
        <taxon>Coccinellidae</taxon>
        <taxon>Scymninae</taxon>
        <taxon>Scymnini</taxon>
        <taxon>Cryptolaemus</taxon>
    </lineage>
</organism>
<sequence>MLNHQNSSLLWRQLRYINIGQRNSAEIPKESSDVAELNKYFLNSSSEPVSRRTLDIVNFYTNKSYCAFSERRDFFLVDELLVGKCINEIKINACGIDEINIRILRLGCPIIIKIWNFNEEAGFSQVLHLDTPSFVVPGTEWGKLTVAGGLALPTDNKKPDGGSLISALASLSSLMTIQHLGSRMNESVRQQALQSLPGNIQTILSYKKLDNSFSEHHMLSSHKVTLSILEALTKVQTYFGIDPDLIQSVKRWIQLRQEDDGRFSPLPADMKLGSSEGKNEAFEVRNLTSDAAIFEHITEITAETVIVLFDIGIETDADSETIQKAKIFLENSLPNIQTPEAIAAVTLALVLVRSATSSWAIEKLRNTSTTEDGEFGWPHSTARRDAADWLYESDSDKHIKEPFIATVGEYEASIYALITFSTIGDLKFAESTARYLFYRSHMLDRHPELRYPAVKAFALYDSLAKDRHRSLTISLATSGMELTDTLNLRNDKPAQILHLPSLPTKVFVYATGAGCATIQGQVAYSSYSTKNDTSLLAISSSITQEVQPDKSSVDEIEGKSPVLKIKTCFR</sequence>
<keyword evidence="2" id="KW-0882">Thioester bond</keyword>
<evidence type="ECO:0000256" key="2">
    <source>
        <dbReference type="ARBA" id="ARBA00022966"/>
    </source>
</evidence>
<dbReference type="PANTHER" id="PTHR11412:SF136">
    <property type="entry name" value="CD109 ANTIGEN"/>
    <property type="match status" value="1"/>
</dbReference>
<keyword evidence="5" id="KW-1185">Reference proteome</keyword>